<sequence length="216" mass="23923">MKHLQERLPLILSISFVTAILVLTLWRLSAWADPARLLAFAFVGAYLLWLAVEARVAVGEIGKGQTGLDRGTLELYAFGRAVTVLAALALAPAQQAIGAQAAGGFVLFVAAVLWRLNAIRELGRFYSHRVRLRGDHQIVDTGPYRFMRHPAYTGMIFAHLGLVLFFFSWPAAALLVLLFVPAVVLRILVEEKALMSTLAGYREFSQGRPRLLPLVW</sequence>
<feature type="transmembrane region" description="Helical" evidence="5">
    <location>
        <begin position="34"/>
        <end position="52"/>
    </location>
</feature>
<dbReference type="PANTHER" id="PTHR43847:SF1">
    <property type="entry name" value="BLL3993 PROTEIN"/>
    <property type="match status" value="1"/>
</dbReference>
<evidence type="ECO:0000313" key="6">
    <source>
        <dbReference type="EMBL" id="GAA0766093.1"/>
    </source>
</evidence>
<dbReference type="PANTHER" id="PTHR43847">
    <property type="entry name" value="BLL3993 PROTEIN"/>
    <property type="match status" value="1"/>
</dbReference>
<comment type="subcellular location">
    <subcellularLocation>
        <location evidence="1">Membrane</location>
        <topology evidence="1">Multi-pass membrane protein</topology>
    </subcellularLocation>
</comment>
<dbReference type="EMBL" id="BAAAEW010000042">
    <property type="protein sequence ID" value="GAA0766093.1"/>
    <property type="molecule type" value="Genomic_DNA"/>
</dbReference>
<evidence type="ECO:0000256" key="3">
    <source>
        <dbReference type="ARBA" id="ARBA00022989"/>
    </source>
</evidence>
<keyword evidence="2 5" id="KW-0812">Transmembrane</keyword>
<keyword evidence="3 5" id="KW-1133">Transmembrane helix</keyword>
<dbReference type="Proteomes" id="UP001500279">
    <property type="component" value="Unassembled WGS sequence"/>
</dbReference>
<keyword evidence="4 5" id="KW-0472">Membrane</keyword>
<feature type="transmembrane region" description="Helical" evidence="5">
    <location>
        <begin position="7"/>
        <end position="28"/>
    </location>
</feature>
<feature type="transmembrane region" description="Helical" evidence="5">
    <location>
        <begin position="73"/>
        <end position="91"/>
    </location>
</feature>
<name>A0ABN1KGI2_9BURK</name>
<evidence type="ECO:0000313" key="7">
    <source>
        <dbReference type="Proteomes" id="UP001500279"/>
    </source>
</evidence>
<reference evidence="6 7" key="1">
    <citation type="journal article" date="2019" name="Int. J. Syst. Evol. Microbiol.">
        <title>The Global Catalogue of Microorganisms (GCM) 10K type strain sequencing project: providing services to taxonomists for standard genome sequencing and annotation.</title>
        <authorList>
            <consortium name="The Broad Institute Genomics Platform"/>
            <consortium name="The Broad Institute Genome Sequencing Center for Infectious Disease"/>
            <person name="Wu L."/>
            <person name="Ma J."/>
        </authorList>
    </citation>
    <scope>NUCLEOTIDE SEQUENCE [LARGE SCALE GENOMIC DNA]</scope>
    <source>
        <strain evidence="6 7">JCM 15503</strain>
    </source>
</reference>
<dbReference type="InterPro" id="IPR052527">
    <property type="entry name" value="Metal_cation-efflux_comp"/>
</dbReference>
<comment type="caution">
    <text evidence="6">The sequence shown here is derived from an EMBL/GenBank/DDBJ whole genome shotgun (WGS) entry which is preliminary data.</text>
</comment>
<gene>
    <name evidence="6" type="ORF">GCM10009107_53870</name>
</gene>
<accession>A0ABN1KGI2</accession>
<dbReference type="PROSITE" id="PS50244">
    <property type="entry name" value="S5A_REDUCTASE"/>
    <property type="match status" value="1"/>
</dbReference>
<dbReference type="InterPro" id="IPR007269">
    <property type="entry name" value="ICMT_MeTrfase"/>
</dbReference>
<dbReference type="Pfam" id="PF04140">
    <property type="entry name" value="ICMT"/>
    <property type="match status" value="1"/>
</dbReference>
<feature type="transmembrane region" description="Helical" evidence="5">
    <location>
        <begin position="151"/>
        <end position="167"/>
    </location>
</feature>
<keyword evidence="7" id="KW-1185">Reference proteome</keyword>
<organism evidence="6 7">
    <name type="scientific">Ideonella azotifigens</name>
    <dbReference type="NCBI Taxonomy" id="513160"/>
    <lineage>
        <taxon>Bacteria</taxon>
        <taxon>Pseudomonadati</taxon>
        <taxon>Pseudomonadota</taxon>
        <taxon>Betaproteobacteria</taxon>
        <taxon>Burkholderiales</taxon>
        <taxon>Sphaerotilaceae</taxon>
        <taxon>Ideonella</taxon>
    </lineage>
</organism>
<evidence type="ECO:0000256" key="4">
    <source>
        <dbReference type="ARBA" id="ARBA00023136"/>
    </source>
</evidence>
<protein>
    <submittedName>
        <fullName evidence="6">Isoprenylcysteine carboxylmethyltransferase family protein</fullName>
    </submittedName>
</protein>
<proteinExistence type="predicted"/>
<dbReference type="RefSeq" id="WP_231010879.1">
    <property type="nucleotide sequence ID" value="NZ_BAAAEW010000042.1"/>
</dbReference>
<evidence type="ECO:0000256" key="1">
    <source>
        <dbReference type="ARBA" id="ARBA00004141"/>
    </source>
</evidence>
<evidence type="ECO:0000256" key="5">
    <source>
        <dbReference type="SAM" id="Phobius"/>
    </source>
</evidence>
<evidence type="ECO:0000256" key="2">
    <source>
        <dbReference type="ARBA" id="ARBA00022692"/>
    </source>
</evidence>
<feature type="transmembrane region" description="Helical" evidence="5">
    <location>
        <begin position="97"/>
        <end position="116"/>
    </location>
</feature>
<dbReference type="Gene3D" id="1.20.120.1630">
    <property type="match status" value="1"/>
</dbReference>